<accession>W2HQX5</accession>
<gene>
    <name evidence="2" type="ORF">L916_21591</name>
</gene>
<dbReference type="VEuPathDB" id="FungiDB:PPTG_23609"/>
<feature type="compositionally biased region" description="Acidic residues" evidence="1">
    <location>
        <begin position="1"/>
        <end position="13"/>
    </location>
</feature>
<dbReference type="AlphaFoldDB" id="W2HQX5"/>
<feature type="region of interest" description="Disordered" evidence="1">
    <location>
        <begin position="187"/>
        <end position="219"/>
    </location>
</feature>
<feature type="compositionally biased region" description="Low complexity" evidence="1">
    <location>
        <begin position="187"/>
        <end position="196"/>
    </location>
</feature>
<dbReference type="Proteomes" id="UP000053864">
    <property type="component" value="Unassembled WGS sequence"/>
</dbReference>
<protein>
    <recommendedName>
        <fullName evidence="3">Retrotransposon gag domain-containing protein</fullName>
    </recommendedName>
</protein>
<feature type="region of interest" description="Disordered" evidence="1">
    <location>
        <begin position="1"/>
        <end position="44"/>
    </location>
</feature>
<proteinExistence type="predicted"/>
<evidence type="ECO:0000313" key="2">
    <source>
        <dbReference type="EMBL" id="ETL24394.1"/>
    </source>
</evidence>
<organism evidence="2">
    <name type="scientific">Phytophthora nicotianae</name>
    <name type="common">Potato buckeye rot agent</name>
    <name type="synonym">Phytophthora parasitica</name>
    <dbReference type="NCBI Taxonomy" id="4792"/>
    <lineage>
        <taxon>Eukaryota</taxon>
        <taxon>Sar</taxon>
        <taxon>Stramenopiles</taxon>
        <taxon>Oomycota</taxon>
        <taxon>Peronosporomycetes</taxon>
        <taxon>Peronosporales</taxon>
        <taxon>Peronosporaceae</taxon>
        <taxon>Phytophthora</taxon>
    </lineage>
</organism>
<dbReference type="EMBL" id="KI676792">
    <property type="protein sequence ID" value="ETL24394.1"/>
    <property type="molecule type" value="Genomic_DNA"/>
</dbReference>
<evidence type="ECO:0000256" key="1">
    <source>
        <dbReference type="SAM" id="MobiDB-lite"/>
    </source>
</evidence>
<feature type="compositionally biased region" description="Basic residues" evidence="1">
    <location>
        <begin position="19"/>
        <end position="30"/>
    </location>
</feature>
<name>W2HQX5_PHYNI</name>
<feature type="region of interest" description="Disordered" evidence="1">
    <location>
        <begin position="282"/>
        <end position="313"/>
    </location>
</feature>
<sequence>MEAASSEDCDSSDDEPRRRGQQRRQRRRRVVAVPADPPRRQRRKTIIKDLELATFKPSPTVSESTLIAKVDSALEGTRVSDQGEWTDEELYYILSNKLQDTPQGSGSRWTKNCPGANVDNVEDGLTTTIRERPDKSAAEWRVSRRRMMPGETYVDFAAGLRDLTGQNQVSERILLAQFYRSLDKNDTATGEATTETTEARRSRGQGDRDRRSHRQCRTRNAQHWTGLVNGPKHISDVGSGVGAMEEGNGMVRTDGEDLAYFTNPQGVWNKYTGTWEYLKDERRTGATGSSTRKHRSNALHQEHKLVSSEQWEA</sequence>
<reference evidence="2" key="1">
    <citation type="submission" date="2013-11" db="EMBL/GenBank/DDBJ databases">
        <title>The Genome Sequence of Phytophthora parasitica CJ05E6.</title>
        <authorList>
            <consortium name="The Broad Institute Genomics Platform"/>
            <person name="Russ C."/>
            <person name="Tyler B."/>
            <person name="Panabieres F."/>
            <person name="Shan W."/>
            <person name="Tripathy S."/>
            <person name="Grunwald N."/>
            <person name="Machado M."/>
            <person name="Johnson C.S."/>
            <person name="Arredondo F."/>
            <person name="Hong C."/>
            <person name="Coffey M."/>
            <person name="Young S.K."/>
            <person name="Zeng Q."/>
            <person name="Gargeya S."/>
            <person name="Fitzgerald M."/>
            <person name="Abouelleil A."/>
            <person name="Alvarado L."/>
            <person name="Chapman S.B."/>
            <person name="Gainer-Dewar J."/>
            <person name="Goldberg J."/>
            <person name="Griggs A."/>
            <person name="Gujja S."/>
            <person name="Hansen M."/>
            <person name="Howarth C."/>
            <person name="Imamovic A."/>
            <person name="Ireland A."/>
            <person name="Larimer J."/>
            <person name="McCowan C."/>
            <person name="Murphy C."/>
            <person name="Pearson M."/>
            <person name="Poon T.W."/>
            <person name="Priest M."/>
            <person name="Roberts A."/>
            <person name="Saif S."/>
            <person name="Shea T."/>
            <person name="Sykes S."/>
            <person name="Wortman J."/>
            <person name="Nusbaum C."/>
            <person name="Birren B."/>
        </authorList>
    </citation>
    <scope>NUCLEOTIDE SEQUENCE [LARGE SCALE GENOMIC DNA]</scope>
    <source>
        <strain evidence="2">CJ05E6</strain>
    </source>
</reference>
<evidence type="ECO:0008006" key="3">
    <source>
        <dbReference type="Google" id="ProtNLM"/>
    </source>
</evidence>
<feature type="compositionally biased region" description="Basic and acidic residues" evidence="1">
    <location>
        <begin position="197"/>
        <end position="210"/>
    </location>
</feature>